<evidence type="ECO:0000256" key="1">
    <source>
        <dbReference type="ARBA" id="ARBA00022670"/>
    </source>
</evidence>
<protein>
    <submittedName>
        <fullName evidence="8">M48 family metallopeptidase</fullName>
    </submittedName>
</protein>
<evidence type="ECO:0000313" key="8">
    <source>
        <dbReference type="EMBL" id="WZC47334.1"/>
    </source>
</evidence>
<dbReference type="Proteomes" id="UP001440612">
    <property type="component" value="Chromosome"/>
</dbReference>
<evidence type="ECO:0000256" key="6">
    <source>
        <dbReference type="RuleBase" id="RU003983"/>
    </source>
</evidence>
<keyword evidence="1 6" id="KW-0645">Protease</keyword>
<comment type="cofactor">
    <cofactor evidence="6">
        <name>Zn(2+)</name>
        <dbReference type="ChEBI" id="CHEBI:29105"/>
    </cofactor>
    <text evidence="6">Binds 1 zinc ion per subunit.</text>
</comment>
<evidence type="ECO:0000256" key="3">
    <source>
        <dbReference type="ARBA" id="ARBA00022801"/>
    </source>
</evidence>
<keyword evidence="2" id="KW-0479">Metal-binding</keyword>
<organism evidence="8 9">
    <name type="scientific">Yoonia phaeophyticola</name>
    <dbReference type="NCBI Taxonomy" id="3137369"/>
    <lineage>
        <taxon>Bacteria</taxon>
        <taxon>Pseudomonadati</taxon>
        <taxon>Pseudomonadota</taxon>
        <taxon>Alphaproteobacteria</taxon>
        <taxon>Rhodobacterales</taxon>
        <taxon>Paracoccaceae</taxon>
        <taxon>Yoonia</taxon>
    </lineage>
</organism>
<dbReference type="PROSITE" id="PS51257">
    <property type="entry name" value="PROKAR_LIPOPROTEIN"/>
    <property type="match status" value="1"/>
</dbReference>
<keyword evidence="5 6" id="KW-0482">Metalloprotease</keyword>
<evidence type="ECO:0000259" key="7">
    <source>
        <dbReference type="Pfam" id="PF01435"/>
    </source>
</evidence>
<evidence type="ECO:0000256" key="5">
    <source>
        <dbReference type="ARBA" id="ARBA00023049"/>
    </source>
</evidence>
<sequence length="234" mass="25238">MRFSPILFVLIIGACTPVQDTTPLPDAEPLASAPQLSVSQARANFRAAIRRVEPVAERICREESIEENCNFRIVIDERPDLPANAYQTLDANRRPILVFTVPMLRAVRNEDEIAFVLAHEAAHHIEGHYARQERTAAAGAALLGSLAASLGTTDPEALEAAAQVGGAVAARSYSKAYELEADALGTRIAAEAGYDPLKGAQFFYRIPDPGNVFLGTHPPNAERLQKVQEVAAGL</sequence>
<dbReference type="Gene3D" id="3.30.2010.10">
    <property type="entry name" value="Metalloproteases ('zincins'), catalytic domain"/>
    <property type="match status" value="1"/>
</dbReference>
<keyword evidence="9" id="KW-1185">Reference proteome</keyword>
<keyword evidence="3 6" id="KW-0378">Hydrolase</keyword>
<dbReference type="RefSeq" id="WP_341365454.1">
    <property type="nucleotide sequence ID" value="NZ_CP150951.2"/>
</dbReference>
<dbReference type="Pfam" id="PF01435">
    <property type="entry name" value="Peptidase_M48"/>
    <property type="match status" value="1"/>
</dbReference>
<accession>A0ABZ2V220</accession>
<reference evidence="9" key="1">
    <citation type="submission" date="2024-04" db="EMBL/GenBank/DDBJ databases">
        <title>Phylogenomic analyses of a clade within the roseobacter group suggest taxonomic reassignments of species of the genera Aestuariivita, Citreicella, Loktanella, Nautella, Pelagibaca, Ruegeria, Thalassobius, Thiobacimonas and Tropicibacter, and the proposal o.</title>
        <authorList>
            <person name="Jeon C.O."/>
        </authorList>
    </citation>
    <scope>NUCLEOTIDE SEQUENCE [LARGE SCALE GENOMIC DNA]</scope>
    <source>
        <strain evidence="9">BS5-3</strain>
    </source>
</reference>
<gene>
    <name evidence="8" type="ORF">AABB29_10305</name>
</gene>
<keyword evidence="4 6" id="KW-0862">Zinc</keyword>
<evidence type="ECO:0000256" key="4">
    <source>
        <dbReference type="ARBA" id="ARBA00022833"/>
    </source>
</evidence>
<evidence type="ECO:0000256" key="2">
    <source>
        <dbReference type="ARBA" id="ARBA00022723"/>
    </source>
</evidence>
<comment type="similarity">
    <text evidence="6">Belongs to the peptidase M48 family.</text>
</comment>
<feature type="domain" description="Peptidase M48" evidence="7">
    <location>
        <begin position="51"/>
        <end position="229"/>
    </location>
</feature>
<name>A0ABZ2V220_9RHOB</name>
<dbReference type="PANTHER" id="PTHR22726:SF1">
    <property type="entry name" value="METALLOENDOPEPTIDASE OMA1, MITOCHONDRIAL"/>
    <property type="match status" value="1"/>
</dbReference>
<dbReference type="CDD" id="cd07324">
    <property type="entry name" value="M48C_Oma1-like"/>
    <property type="match status" value="1"/>
</dbReference>
<dbReference type="PANTHER" id="PTHR22726">
    <property type="entry name" value="METALLOENDOPEPTIDASE OMA1"/>
    <property type="match status" value="1"/>
</dbReference>
<dbReference type="InterPro" id="IPR001915">
    <property type="entry name" value="Peptidase_M48"/>
</dbReference>
<proteinExistence type="inferred from homology"/>
<dbReference type="EMBL" id="CP150951">
    <property type="protein sequence ID" value="WZC47334.1"/>
    <property type="molecule type" value="Genomic_DNA"/>
</dbReference>
<dbReference type="InterPro" id="IPR051156">
    <property type="entry name" value="Mito/Outer_Membr_Metalloprot"/>
</dbReference>
<evidence type="ECO:0000313" key="9">
    <source>
        <dbReference type="Proteomes" id="UP001440612"/>
    </source>
</evidence>